<dbReference type="InterPro" id="IPR000531">
    <property type="entry name" value="Beta-barrel_TonB"/>
</dbReference>
<keyword evidence="4 8" id="KW-0812">Transmembrane</keyword>
<dbReference type="Proteomes" id="UP000677126">
    <property type="component" value="Chromosome"/>
</dbReference>
<dbReference type="PANTHER" id="PTHR47234:SF2">
    <property type="entry name" value="TONB-DEPENDENT RECEPTOR"/>
    <property type="match status" value="1"/>
</dbReference>
<sequence length="909" mass="97220">MSSVRGRLAGSASFFAAAVSMAVPAFAQDAQSGDEQGNVIIVSSSRIDAEGFDAPTPTVHLDQGALSVGGRPNVAAALNDLPQFRATTSPQTTGTNTSAGQAPVDLRGLGNNRTLVLMDGRRFSSENDLNTVPSIMIKGLDVVTGGASAAWGSGAVAGVVNIQIDNEFEGLVLGGSAGLSTSYGDDFEYRFEGKFGTSFDGGRGHFVIGGEYYDSDGVIPKVDRPRIGRWANFNGAVTPDVGYANMAYGGLITSGVLAGQAFNADGSLRPYDYGYAQGGNFSAGGEGPSNDDWSPLVTPQRRYSALASLTYEITPSIQVTAQVRHSRMYNDYIWFGDNIQGDVLGANPNPGEERGQFISVDNAFLSQGIRDQLVAAGEDGFYMGRANRDLSYSSIDFERKTTQATLAFDGTFSNGFRWSAYYSHGEYQNNIDTPGFLLTENFANAVDAVQDGNGNIVCASGAPGCVPVNLFGYGAPSDAAIDYVTGTPSMRSKTKLDVGGVSLRGEPISLPAGDVSFSVGGEIRHESINQTVGDLDAANAFTTFSFSALSGGYTVSEGFAEVAVPLIYNTPLLQQLNLNAAARYSHYSTTGGIWSWKIGATNEFFPGFVGRVTRSRDIRSANLSELYTQQTTGYNTIQNPFRTDPNTGRPLSEYVLSNGGGNPDLAPEKANTWTVGATYTPPAVPGLNLSLDYYHIDIDNVIDTIASQDVVTRCFNGNQALCDRIDFGANNSIQRTVSTYVNLANYKTDGIDGQVDYKLPIYKLGFDGNGQLHFNVKGTWVNSLTIDDGESTIEYVRSQGYAFGDGVPKWRVNATVGYESEGISGLVRARYLSPGDYNSSLNISNNHIGSYTYFDGQLSFNVKNASGPDMEMYINASNIFNKKPPYGSLYSPYYDVIGRFVSVGARVKL</sequence>
<keyword evidence="5 9" id="KW-0798">TonB box</keyword>
<evidence type="ECO:0000256" key="4">
    <source>
        <dbReference type="ARBA" id="ARBA00022692"/>
    </source>
</evidence>
<keyword evidence="2 8" id="KW-0813">Transport</keyword>
<evidence type="ECO:0000256" key="2">
    <source>
        <dbReference type="ARBA" id="ARBA00022448"/>
    </source>
</evidence>
<dbReference type="InterPro" id="IPR037066">
    <property type="entry name" value="Plug_dom_sf"/>
</dbReference>
<proteinExistence type="inferred from homology"/>
<feature type="domain" description="TonB-dependent receptor-like beta-barrel" evidence="12">
    <location>
        <begin position="386"/>
        <end position="879"/>
    </location>
</feature>
<dbReference type="InterPro" id="IPR036942">
    <property type="entry name" value="Beta-barrel_TonB_sf"/>
</dbReference>
<protein>
    <submittedName>
        <fullName evidence="14">TonB-dependent receptor</fullName>
    </submittedName>
</protein>
<name>A0ABX8E9M6_9SPHN</name>
<dbReference type="InterPro" id="IPR039426">
    <property type="entry name" value="TonB-dep_rcpt-like"/>
</dbReference>
<dbReference type="PANTHER" id="PTHR47234">
    <property type="match status" value="1"/>
</dbReference>
<dbReference type="Pfam" id="PF07715">
    <property type="entry name" value="Plug"/>
    <property type="match status" value="1"/>
</dbReference>
<feature type="domain" description="TonB-dependent receptor plug" evidence="13">
    <location>
        <begin position="54"/>
        <end position="159"/>
    </location>
</feature>
<feature type="signal peptide" evidence="11">
    <location>
        <begin position="1"/>
        <end position="27"/>
    </location>
</feature>
<dbReference type="SUPFAM" id="SSF56935">
    <property type="entry name" value="Porins"/>
    <property type="match status" value="1"/>
</dbReference>
<dbReference type="Gene3D" id="2.40.170.20">
    <property type="entry name" value="TonB-dependent receptor, beta-barrel domain"/>
    <property type="match status" value="1"/>
</dbReference>
<evidence type="ECO:0000256" key="8">
    <source>
        <dbReference type="PROSITE-ProRule" id="PRU01360"/>
    </source>
</evidence>
<evidence type="ECO:0000259" key="12">
    <source>
        <dbReference type="Pfam" id="PF00593"/>
    </source>
</evidence>
<evidence type="ECO:0000256" key="11">
    <source>
        <dbReference type="SAM" id="SignalP"/>
    </source>
</evidence>
<organism evidence="14 15">
    <name type="scientific">Novosphingobium decolorationis</name>
    <dbReference type="NCBI Taxonomy" id="2698673"/>
    <lineage>
        <taxon>Bacteria</taxon>
        <taxon>Pseudomonadati</taxon>
        <taxon>Pseudomonadota</taxon>
        <taxon>Alphaproteobacteria</taxon>
        <taxon>Sphingomonadales</taxon>
        <taxon>Sphingomonadaceae</taxon>
        <taxon>Novosphingobium</taxon>
    </lineage>
</organism>
<gene>
    <name evidence="14" type="ORF">HT578_20265</name>
</gene>
<feature type="chain" id="PRO_5045698557" evidence="11">
    <location>
        <begin position="28"/>
        <end position="909"/>
    </location>
</feature>
<evidence type="ECO:0000313" key="15">
    <source>
        <dbReference type="Proteomes" id="UP000677126"/>
    </source>
</evidence>
<keyword evidence="14" id="KW-0675">Receptor</keyword>
<dbReference type="EMBL" id="CP054856">
    <property type="protein sequence ID" value="QVM85724.1"/>
    <property type="molecule type" value="Genomic_DNA"/>
</dbReference>
<keyword evidence="3 8" id="KW-1134">Transmembrane beta strand</keyword>
<feature type="compositionally biased region" description="Low complexity" evidence="10">
    <location>
        <begin position="87"/>
        <end position="97"/>
    </location>
</feature>
<comment type="similarity">
    <text evidence="8 9">Belongs to the TonB-dependent receptor family.</text>
</comment>
<dbReference type="RefSeq" id="WP_213501240.1">
    <property type="nucleotide sequence ID" value="NZ_CP054856.1"/>
</dbReference>
<dbReference type="Gene3D" id="2.170.130.10">
    <property type="entry name" value="TonB-dependent receptor, plug domain"/>
    <property type="match status" value="1"/>
</dbReference>
<feature type="region of interest" description="Disordered" evidence="10">
    <location>
        <begin position="85"/>
        <end position="105"/>
    </location>
</feature>
<reference evidence="14 15" key="1">
    <citation type="journal article" date="2021" name="Int. J. Syst. Evol. Microbiol.">
        <title>Novosphingobium decolorationis sp. nov., an aniline blue-decolourizing bacterium isolated from East Pacific sediment.</title>
        <authorList>
            <person name="Chen X."/>
            <person name="Dong B."/>
            <person name="Chen T."/>
            <person name="Ren N."/>
            <person name="Wang J."/>
            <person name="Xu Y."/>
            <person name="Yang J."/>
            <person name="Zhu S."/>
            <person name="Chen J."/>
        </authorList>
    </citation>
    <scope>NUCLEOTIDE SEQUENCE [LARGE SCALE GENOMIC DNA]</scope>
    <source>
        <strain evidence="14 15">502str22</strain>
    </source>
</reference>
<evidence type="ECO:0000256" key="5">
    <source>
        <dbReference type="ARBA" id="ARBA00023077"/>
    </source>
</evidence>
<evidence type="ECO:0000256" key="9">
    <source>
        <dbReference type="RuleBase" id="RU003357"/>
    </source>
</evidence>
<dbReference type="PROSITE" id="PS52016">
    <property type="entry name" value="TONB_DEPENDENT_REC_3"/>
    <property type="match status" value="1"/>
</dbReference>
<evidence type="ECO:0000259" key="13">
    <source>
        <dbReference type="Pfam" id="PF07715"/>
    </source>
</evidence>
<evidence type="ECO:0000256" key="10">
    <source>
        <dbReference type="SAM" id="MobiDB-lite"/>
    </source>
</evidence>
<evidence type="ECO:0000256" key="3">
    <source>
        <dbReference type="ARBA" id="ARBA00022452"/>
    </source>
</evidence>
<keyword evidence="15" id="KW-1185">Reference proteome</keyword>
<keyword evidence="11" id="KW-0732">Signal</keyword>
<dbReference type="InterPro" id="IPR012910">
    <property type="entry name" value="Plug_dom"/>
</dbReference>
<evidence type="ECO:0000256" key="7">
    <source>
        <dbReference type="ARBA" id="ARBA00023237"/>
    </source>
</evidence>
<dbReference type="Pfam" id="PF00593">
    <property type="entry name" value="TonB_dep_Rec_b-barrel"/>
    <property type="match status" value="1"/>
</dbReference>
<evidence type="ECO:0000256" key="6">
    <source>
        <dbReference type="ARBA" id="ARBA00023136"/>
    </source>
</evidence>
<evidence type="ECO:0000256" key="1">
    <source>
        <dbReference type="ARBA" id="ARBA00004571"/>
    </source>
</evidence>
<keyword evidence="6 8" id="KW-0472">Membrane</keyword>
<keyword evidence="7 8" id="KW-0998">Cell outer membrane</keyword>
<evidence type="ECO:0000313" key="14">
    <source>
        <dbReference type="EMBL" id="QVM85724.1"/>
    </source>
</evidence>
<comment type="subcellular location">
    <subcellularLocation>
        <location evidence="1 8">Cell outer membrane</location>
        <topology evidence="1 8">Multi-pass membrane protein</topology>
    </subcellularLocation>
</comment>
<accession>A0ABX8E9M6</accession>